<dbReference type="Proteomes" id="UP000031443">
    <property type="component" value="Unassembled WGS sequence"/>
</dbReference>
<organism evidence="1 2">
    <name type="scientific">Chelonia mydas</name>
    <name type="common">Green sea-turtle</name>
    <name type="synonym">Chelonia agassizi</name>
    <dbReference type="NCBI Taxonomy" id="8469"/>
    <lineage>
        <taxon>Eukaryota</taxon>
        <taxon>Metazoa</taxon>
        <taxon>Chordata</taxon>
        <taxon>Craniata</taxon>
        <taxon>Vertebrata</taxon>
        <taxon>Euteleostomi</taxon>
        <taxon>Archelosauria</taxon>
        <taxon>Testudinata</taxon>
        <taxon>Testudines</taxon>
        <taxon>Cryptodira</taxon>
        <taxon>Durocryptodira</taxon>
        <taxon>Americhelydia</taxon>
        <taxon>Chelonioidea</taxon>
        <taxon>Cheloniidae</taxon>
        <taxon>Chelonia</taxon>
    </lineage>
</organism>
<keyword evidence="2" id="KW-1185">Reference proteome</keyword>
<name>M7BWA4_CHEMY</name>
<reference evidence="2" key="1">
    <citation type="journal article" date="2013" name="Nat. Genet.">
        <title>The draft genomes of soft-shell turtle and green sea turtle yield insights into the development and evolution of the turtle-specific body plan.</title>
        <authorList>
            <person name="Wang Z."/>
            <person name="Pascual-Anaya J."/>
            <person name="Zadissa A."/>
            <person name="Li W."/>
            <person name="Niimura Y."/>
            <person name="Huang Z."/>
            <person name="Li C."/>
            <person name="White S."/>
            <person name="Xiong Z."/>
            <person name="Fang D."/>
            <person name="Wang B."/>
            <person name="Ming Y."/>
            <person name="Chen Y."/>
            <person name="Zheng Y."/>
            <person name="Kuraku S."/>
            <person name="Pignatelli M."/>
            <person name="Herrero J."/>
            <person name="Beal K."/>
            <person name="Nozawa M."/>
            <person name="Li Q."/>
            <person name="Wang J."/>
            <person name="Zhang H."/>
            <person name="Yu L."/>
            <person name="Shigenobu S."/>
            <person name="Wang J."/>
            <person name="Liu J."/>
            <person name="Flicek P."/>
            <person name="Searle S."/>
            <person name="Wang J."/>
            <person name="Kuratani S."/>
            <person name="Yin Y."/>
            <person name="Aken B."/>
            <person name="Zhang G."/>
            <person name="Irie N."/>
        </authorList>
    </citation>
    <scope>NUCLEOTIDE SEQUENCE [LARGE SCALE GENOMIC DNA]</scope>
</reference>
<dbReference type="AlphaFoldDB" id="M7BWA4"/>
<protein>
    <submittedName>
        <fullName evidence="1">Uncharacterized protein</fullName>
    </submittedName>
</protein>
<proteinExistence type="predicted"/>
<gene>
    <name evidence="1" type="ORF">UY3_10474</name>
</gene>
<sequence length="66" mass="7119">MGATGAAPVDTAVWRAAWLCLRVGAGRGTCRCFLELLEKLDKNLVNLAYPGFYTALVMCNLSSLEP</sequence>
<evidence type="ECO:0000313" key="2">
    <source>
        <dbReference type="Proteomes" id="UP000031443"/>
    </source>
</evidence>
<dbReference type="EMBL" id="KB540907">
    <property type="protein sequence ID" value="EMP32387.1"/>
    <property type="molecule type" value="Genomic_DNA"/>
</dbReference>
<evidence type="ECO:0000313" key="1">
    <source>
        <dbReference type="EMBL" id="EMP32387.1"/>
    </source>
</evidence>
<accession>M7BWA4</accession>